<dbReference type="PANTHER" id="PTHR11709:SF394">
    <property type="entry name" value="FI03373P-RELATED"/>
    <property type="match status" value="1"/>
</dbReference>
<feature type="compositionally biased region" description="Low complexity" evidence="5">
    <location>
        <begin position="932"/>
        <end position="945"/>
    </location>
</feature>
<keyword evidence="4" id="KW-0186">Copper</keyword>
<proteinExistence type="inferred from homology"/>
<evidence type="ECO:0000256" key="5">
    <source>
        <dbReference type="SAM" id="MobiDB-lite"/>
    </source>
</evidence>
<keyword evidence="2" id="KW-0479">Metal-binding</keyword>
<feature type="domain" description="Plastocyanin-like" evidence="7">
    <location>
        <begin position="168"/>
        <end position="326"/>
    </location>
</feature>
<evidence type="ECO:0000259" key="8">
    <source>
        <dbReference type="Pfam" id="PF07732"/>
    </source>
</evidence>
<dbReference type="InterPro" id="IPR033138">
    <property type="entry name" value="Cu_oxidase_CS"/>
</dbReference>
<dbReference type="Pfam" id="PF00394">
    <property type="entry name" value="Cu-oxidase"/>
    <property type="match status" value="3"/>
</dbReference>
<dbReference type="Pfam" id="PF07731">
    <property type="entry name" value="Cu-oxidase_2"/>
    <property type="match status" value="2"/>
</dbReference>
<dbReference type="Gene3D" id="2.60.40.420">
    <property type="entry name" value="Cupredoxins - blue copper proteins"/>
    <property type="match status" value="6"/>
</dbReference>
<evidence type="ECO:0000313" key="10">
    <source>
        <dbReference type="Proteomes" id="UP001217089"/>
    </source>
</evidence>
<evidence type="ECO:0000259" key="6">
    <source>
        <dbReference type="Pfam" id="PF00394"/>
    </source>
</evidence>
<dbReference type="Pfam" id="PF07732">
    <property type="entry name" value="Cu-oxidase_3"/>
    <property type="match status" value="1"/>
</dbReference>
<evidence type="ECO:0000256" key="2">
    <source>
        <dbReference type="ARBA" id="ARBA00022723"/>
    </source>
</evidence>
<sequence length="952" mass="107729">MEKGVTDRREIRQTKLPLEVFSVRSGMSYRFRIISAATNLPFRLSFDNHNLTIISSDGYNIDPVIAESLIVQAGERYDVLVHADQPTGNYWIRARTIERGYDHKYTECVWFAELKARTNNDTAPEVRKGHFQEHFLNFGFPASSWRPATVNGKKFEFPHNTDINNMAYDCDKSNCGEEKLCVCTHTINVKYGNVVQLVFSNVGIGKGGTHPIHIHGHHFYVLKMGFGNYNQTSGHLIGQTSDIDCNSILPKTSSFCNSPKWSNASWTGGNVPGLETDRPPRKDTVFLPRGGYLVTRINANNPGIWLIHCHVSLHNLESMALLLNVSSPEIPRHFPVCGVKETKTAYTAEIPLCEEFKMGYLTFVAFAVLILKSAVAYECDSSATECITSLVIENHLTMYHPTERAVYPYKGKLYKHDVTNTSNAQTVSVDEVISVDGWEEPRMVLVANRSLPGPPIIVYKGQKVKVHVTNKLLSDTTSIHWHGLPQKNNNENDGLPHVTQCPILPGQTLTYNFVAELAGTFWYHSHSGTQRNQGLYGALIIRDRDDNSYEERILTLQEWNHDWDPGVDFLKYLNGIFINRTRMEKVYKQDDDFFGSYKFDSGLINGKGRYRSEGNKTNEAPLEVFSVRSGKSYRFRIISAATILPFHPVTAESLIVQAGERYDVLVHADQPTGNYWIRARTIERGFDHKVKAILRYDGATATDPMTSRKRCTKTDMCKIINCPFPYYSEFEYTECVWFAELKARTNNDTAPEVKKGHFQEHILNFGFPGTSWWPATVNGKKFEFPHNTDINNMAYDCDKSNCGEEKLCVCTHTINVKYGNVVQLVFSNVGIDIDCNSTLPKTSSFCNSPKWSNASWTGGNVPGLETDRPTRKDTVFLPRGGYLVTRIHANNPGIWLIHCHVSLHNLDSLAFLLNVSSPEKPRNFQCVESRQQKQPSQRKSLKSLSVQLKNPI</sequence>
<dbReference type="Proteomes" id="UP001217089">
    <property type="component" value="Unassembled WGS sequence"/>
</dbReference>
<dbReference type="PANTHER" id="PTHR11709">
    <property type="entry name" value="MULTI-COPPER OXIDASE"/>
    <property type="match status" value="1"/>
</dbReference>
<dbReference type="CDD" id="cd13884">
    <property type="entry name" value="CuRO_2_tcLCC_insect_like"/>
    <property type="match status" value="2"/>
</dbReference>
<comment type="caution">
    <text evidence="9">The sequence shown here is derived from an EMBL/GenBank/DDBJ whole genome shotgun (WGS) entry which is preliminary data.</text>
</comment>
<name>A0ABQ9F2D7_TEGGR</name>
<dbReference type="CDD" id="cd13905">
    <property type="entry name" value="CuRO_3_tcLLC2_insect_like"/>
    <property type="match status" value="1"/>
</dbReference>
<dbReference type="PROSITE" id="PS00079">
    <property type="entry name" value="MULTICOPPER_OXIDASE1"/>
    <property type="match status" value="1"/>
</dbReference>
<gene>
    <name evidence="9" type="ORF">KUTeg_010923</name>
</gene>
<protein>
    <recommendedName>
        <fullName evidence="11">Laccase</fullName>
    </recommendedName>
</protein>
<dbReference type="CDD" id="cd13858">
    <property type="entry name" value="CuRO_1_tcLCC2_insect_like"/>
    <property type="match status" value="1"/>
</dbReference>
<comment type="similarity">
    <text evidence="1">Belongs to the multicopper oxidase family.</text>
</comment>
<feature type="domain" description="Plastocyanin-like" evidence="7">
    <location>
        <begin position="796"/>
        <end position="913"/>
    </location>
</feature>
<keyword evidence="3" id="KW-0560">Oxidoreductase</keyword>
<evidence type="ECO:0000256" key="4">
    <source>
        <dbReference type="ARBA" id="ARBA00023008"/>
    </source>
</evidence>
<feature type="domain" description="Plastocyanin-like" evidence="6">
    <location>
        <begin position="599"/>
        <end position="642"/>
    </location>
</feature>
<accession>A0ABQ9F2D7</accession>
<evidence type="ECO:0000313" key="9">
    <source>
        <dbReference type="EMBL" id="KAJ8311568.1"/>
    </source>
</evidence>
<dbReference type="InterPro" id="IPR008972">
    <property type="entry name" value="Cupredoxin"/>
</dbReference>
<dbReference type="InterPro" id="IPR011706">
    <property type="entry name" value="Cu-oxidase_C"/>
</dbReference>
<evidence type="ECO:0000259" key="7">
    <source>
        <dbReference type="Pfam" id="PF07731"/>
    </source>
</evidence>
<evidence type="ECO:0008006" key="11">
    <source>
        <dbReference type="Google" id="ProtNLM"/>
    </source>
</evidence>
<dbReference type="InterPro" id="IPR045087">
    <property type="entry name" value="Cu-oxidase_fam"/>
</dbReference>
<feature type="region of interest" description="Disordered" evidence="5">
    <location>
        <begin position="928"/>
        <end position="952"/>
    </location>
</feature>
<feature type="domain" description="Plastocyanin-like" evidence="6">
    <location>
        <begin position="644"/>
        <end position="699"/>
    </location>
</feature>
<keyword evidence="10" id="KW-1185">Reference proteome</keyword>
<evidence type="ECO:0000256" key="3">
    <source>
        <dbReference type="ARBA" id="ARBA00023002"/>
    </source>
</evidence>
<feature type="domain" description="Plastocyanin-like" evidence="6">
    <location>
        <begin position="14"/>
        <end position="95"/>
    </location>
</feature>
<dbReference type="SUPFAM" id="SSF49503">
    <property type="entry name" value="Cupredoxins"/>
    <property type="match status" value="5"/>
</dbReference>
<reference evidence="9 10" key="1">
    <citation type="submission" date="2022-12" db="EMBL/GenBank/DDBJ databases">
        <title>Chromosome-level genome of Tegillarca granosa.</title>
        <authorList>
            <person name="Kim J."/>
        </authorList>
    </citation>
    <scope>NUCLEOTIDE SEQUENCE [LARGE SCALE GENOMIC DNA]</scope>
    <source>
        <strain evidence="9">Teg-2019</strain>
        <tissue evidence="9">Adductor muscle</tissue>
    </source>
</reference>
<dbReference type="InterPro" id="IPR011707">
    <property type="entry name" value="Cu-oxidase-like_N"/>
</dbReference>
<dbReference type="EMBL" id="JARBDR010000496">
    <property type="protein sequence ID" value="KAJ8311568.1"/>
    <property type="molecule type" value="Genomic_DNA"/>
</dbReference>
<evidence type="ECO:0000256" key="1">
    <source>
        <dbReference type="ARBA" id="ARBA00010609"/>
    </source>
</evidence>
<feature type="domain" description="Plastocyanin-like" evidence="8">
    <location>
        <begin position="441"/>
        <end position="545"/>
    </location>
</feature>
<dbReference type="InterPro" id="IPR001117">
    <property type="entry name" value="Cu-oxidase_2nd"/>
</dbReference>
<organism evidence="9 10">
    <name type="scientific">Tegillarca granosa</name>
    <name type="common">Malaysian cockle</name>
    <name type="synonym">Anadara granosa</name>
    <dbReference type="NCBI Taxonomy" id="220873"/>
    <lineage>
        <taxon>Eukaryota</taxon>
        <taxon>Metazoa</taxon>
        <taxon>Spiralia</taxon>
        <taxon>Lophotrochozoa</taxon>
        <taxon>Mollusca</taxon>
        <taxon>Bivalvia</taxon>
        <taxon>Autobranchia</taxon>
        <taxon>Pteriomorphia</taxon>
        <taxon>Arcoida</taxon>
        <taxon>Arcoidea</taxon>
        <taxon>Arcidae</taxon>
        <taxon>Tegillarca</taxon>
    </lineage>
</organism>